<keyword evidence="4" id="KW-1185">Reference proteome</keyword>
<keyword evidence="2" id="KW-1133">Transmembrane helix</keyword>
<feature type="compositionally biased region" description="Low complexity" evidence="1">
    <location>
        <begin position="96"/>
        <end position="106"/>
    </location>
</feature>
<dbReference type="EMBL" id="JAAALK010000079">
    <property type="protein sequence ID" value="KAG8096128.1"/>
    <property type="molecule type" value="Genomic_DNA"/>
</dbReference>
<comment type="caution">
    <text evidence="3">The sequence shown here is derived from an EMBL/GenBank/DDBJ whole genome shotgun (WGS) entry which is preliminary data.</text>
</comment>
<feature type="region of interest" description="Disordered" evidence="1">
    <location>
        <begin position="163"/>
        <end position="189"/>
    </location>
</feature>
<gene>
    <name evidence="3" type="ORF">GUJ93_ZPchr0013g34117</name>
</gene>
<name>A0A8J5WSL6_ZIZPA</name>
<evidence type="ECO:0000256" key="1">
    <source>
        <dbReference type="SAM" id="MobiDB-lite"/>
    </source>
</evidence>
<feature type="transmembrane region" description="Helical" evidence="2">
    <location>
        <begin position="20"/>
        <end position="38"/>
    </location>
</feature>
<evidence type="ECO:0000256" key="2">
    <source>
        <dbReference type="SAM" id="Phobius"/>
    </source>
</evidence>
<evidence type="ECO:0000313" key="3">
    <source>
        <dbReference type="EMBL" id="KAG8096128.1"/>
    </source>
</evidence>
<reference evidence="3" key="2">
    <citation type="submission" date="2021-02" db="EMBL/GenBank/DDBJ databases">
        <authorList>
            <person name="Kimball J.A."/>
            <person name="Haas M.W."/>
            <person name="Macchietto M."/>
            <person name="Kono T."/>
            <person name="Duquette J."/>
            <person name="Shao M."/>
        </authorList>
    </citation>
    <scope>NUCLEOTIDE SEQUENCE</scope>
    <source>
        <tissue evidence="3">Fresh leaf tissue</tissue>
    </source>
</reference>
<feature type="region of interest" description="Disordered" evidence="1">
    <location>
        <begin position="71"/>
        <end position="126"/>
    </location>
</feature>
<dbReference type="AlphaFoldDB" id="A0A8J5WSL6"/>
<keyword evidence="2" id="KW-0812">Transmembrane</keyword>
<sequence>MSAYMFALLDHNCEDTTIKFALWLISHVISLYIVFVVMDVREDFLMTTNDLNLAEQYSTLLDDGAAGTDALSDVTIDSTPQRDIGGNGDGTDSDDVNSGNDNGSNDINDDTSSDDEDCDGTDCDDDDSDIHSGNSAWAIAIVAVMLVAASCHWTAVTRATHGDASATHGASPQAAHGASLDSDRHYPSS</sequence>
<evidence type="ECO:0000313" key="4">
    <source>
        <dbReference type="Proteomes" id="UP000729402"/>
    </source>
</evidence>
<reference evidence="3" key="1">
    <citation type="journal article" date="2021" name="bioRxiv">
        <title>Whole Genome Assembly and Annotation of Northern Wild Rice, Zizania palustris L., Supports a Whole Genome Duplication in the Zizania Genus.</title>
        <authorList>
            <person name="Haas M."/>
            <person name="Kono T."/>
            <person name="Macchietto M."/>
            <person name="Millas R."/>
            <person name="McGilp L."/>
            <person name="Shao M."/>
            <person name="Duquette J."/>
            <person name="Hirsch C.N."/>
            <person name="Kimball J."/>
        </authorList>
    </citation>
    <scope>NUCLEOTIDE SEQUENCE</scope>
    <source>
        <tissue evidence="3">Fresh leaf tissue</tissue>
    </source>
</reference>
<organism evidence="3 4">
    <name type="scientific">Zizania palustris</name>
    <name type="common">Northern wild rice</name>
    <dbReference type="NCBI Taxonomy" id="103762"/>
    <lineage>
        <taxon>Eukaryota</taxon>
        <taxon>Viridiplantae</taxon>
        <taxon>Streptophyta</taxon>
        <taxon>Embryophyta</taxon>
        <taxon>Tracheophyta</taxon>
        <taxon>Spermatophyta</taxon>
        <taxon>Magnoliopsida</taxon>
        <taxon>Liliopsida</taxon>
        <taxon>Poales</taxon>
        <taxon>Poaceae</taxon>
        <taxon>BOP clade</taxon>
        <taxon>Oryzoideae</taxon>
        <taxon>Oryzeae</taxon>
        <taxon>Zizaniinae</taxon>
        <taxon>Zizania</taxon>
    </lineage>
</organism>
<dbReference type="Proteomes" id="UP000729402">
    <property type="component" value="Unassembled WGS sequence"/>
</dbReference>
<keyword evidence="2" id="KW-0472">Membrane</keyword>
<protein>
    <submittedName>
        <fullName evidence="3">Uncharacterized protein</fullName>
    </submittedName>
</protein>
<accession>A0A8J5WSL6</accession>
<feature type="compositionally biased region" description="Acidic residues" evidence="1">
    <location>
        <begin position="107"/>
        <end position="126"/>
    </location>
</feature>
<proteinExistence type="predicted"/>